<dbReference type="EMBL" id="JBHSMX010000064">
    <property type="protein sequence ID" value="MFC5523306.1"/>
    <property type="molecule type" value="Genomic_DNA"/>
</dbReference>
<evidence type="ECO:0000313" key="1">
    <source>
        <dbReference type="EMBL" id="MFC5523306.1"/>
    </source>
</evidence>
<dbReference type="InterPro" id="IPR027405">
    <property type="entry name" value="YidB-like"/>
</dbReference>
<evidence type="ECO:0000313" key="2">
    <source>
        <dbReference type="Proteomes" id="UP001596084"/>
    </source>
</evidence>
<proteinExistence type="predicted"/>
<sequence length="157" mass="15262">MGLLDSVLGAVMNQGQQPASGEAGATGLGGLMGMLASNPQLLQIATGMLGNDGEHGGLGGLVSKFEQAGLGGAINSWIGGGPNQPVSGEQITSALGAGTISDIAARLGVAPDQAAGQLSQMLPGLINHLTPDGQAPAQGLGNGGDLMGMLGGLLQKR</sequence>
<keyword evidence="2" id="KW-1185">Reference proteome</keyword>
<dbReference type="Proteomes" id="UP001596084">
    <property type="component" value="Unassembled WGS sequence"/>
</dbReference>
<name>A0ABW0QEM7_9BURK</name>
<reference evidence="2" key="1">
    <citation type="journal article" date="2019" name="Int. J. Syst. Evol. Microbiol.">
        <title>The Global Catalogue of Microorganisms (GCM) 10K type strain sequencing project: providing services to taxonomists for standard genome sequencing and annotation.</title>
        <authorList>
            <consortium name="The Broad Institute Genomics Platform"/>
            <consortium name="The Broad Institute Genome Sequencing Center for Infectious Disease"/>
            <person name="Wu L."/>
            <person name="Ma J."/>
        </authorList>
    </citation>
    <scope>NUCLEOTIDE SEQUENCE [LARGE SCALE GENOMIC DNA]</scope>
    <source>
        <strain evidence="2">CGMCC 4.7277</strain>
    </source>
</reference>
<accession>A0ABW0QEM7</accession>
<dbReference type="RefSeq" id="WP_068833968.1">
    <property type="nucleotide sequence ID" value="NZ_JBHSMX010000064.1"/>
</dbReference>
<comment type="caution">
    <text evidence="1">The sequence shown here is derived from an EMBL/GenBank/DDBJ whole genome shotgun (WGS) entry which is preliminary data.</text>
</comment>
<dbReference type="Pfam" id="PF20159">
    <property type="entry name" value="YidB"/>
    <property type="match status" value="1"/>
</dbReference>
<organism evidence="1 2">
    <name type="scientific">Polaromonas jejuensis</name>
    <dbReference type="NCBI Taxonomy" id="457502"/>
    <lineage>
        <taxon>Bacteria</taxon>
        <taxon>Pseudomonadati</taxon>
        <taxon>Pseudomonadota</taxon>
        <taxon>Betaproteobacteria</taxon>
        <taxon>Burkholderiales</taxon>
        <taxon>Comamonadaceae</taxon>
        <taxon>Polaromonas</taxon>
    </lineage>
</organism>
<protein>
    <submittedName>
        <fullName evidence="1">YidB family protein</fullName>
    </submittedName>
</protein>
<dbReference type="Gene3D" id="1.10.10.690">
    <property type="entry name" value="YidB-like"/>
    <property type="match status" value="1"/>
</dbReference>
<gene>
    <name evidence="1" type="ORF">ACFPP7_20670</name>
</gene>
<dbReference type="InterPro" id="IPR045372">
    <property type="entry name" value="YidB"/>
</dbReference>
<dbReference type="SUPFAM" id="SSF140804">
    <property type="entry name" value="YidB-like"/>
    <property type="match status" value="1"/>
</dbReference>